<dbReference type="PANTHER" id="PTHR34261:SF1">
    <property type="entry name" value="TUBULIN POLYMERIZATION-PROMOTING PROTEIN"/>
    <property type="match status" value="1"/>
</dbReference>
<evidence type="ECO:0000313" key="3">
    <source>
        <dbReference type="Proteomes" id="UP001187315"/>
    </source>
</evidence>
<feature type="chain" id="PRO_5041688505" evidence="1">
    <location>
        <begin position="24"/>
        <end position="361"/>
    </location>
</feature>
<name>A0AA88NUE1_TACVA</name>
<dbReference type="Proteomes" id="UP001187315">
    <property type="component" value="Unassembled WGS sequence"/>
</dbReference>
<organism evidence="2 3">
    <name type="scientific">Tachysurus vachellii</name>
    <name type="common">Darkbarbel catfish</name>
    <name type="synonym">Pelteobagrus vachellii</name>
    <dbReference type="NCBI Taxonomy" id="175792"/>
    <lineage>
        <taxon>Eukaryota</taxon>
        <taxon>Metazoa</taxon>
        <taxon>Chordata</taxon>
        <taxon>Craniata</taxon>
        <taxon>Vertebrata</taxon>
        <taxon>Euteleostomi</taxon>
        <taxon>Actinopterygii</taxon>
        <taxon>Neopterygii</taxon>
        <taxon>Teleostei</taxon>
        <taxon>Ostariophysi</taxon>
        <taxon>Siluriformes</taxon>
        <taxon>Bagridae</taxon>
        <taxon>Tachysurus</taxon>
    </lineage>
</organism>
<dbReference type="PANTHER" id="PTHR34261">
    <property type="entry name" value="APC REGULATOR OF WNT-SIGNALING PATHWAY-RELATED"/>
    <property type="match status" value="1"/>
</dbReference>
<proteinExistence type="predicted"/>
<dbReference type="EMBL" id="JAVHJS010000002">
    <property type="protein sequence ID" value="KAK2865543.1"/>
    <property type="molecule type" value="Genomic_DNA"/>
</dbReference>
<keyword evidence="1" id="KW-0732">Signal</keyword>
<keyword evidence="3" id="KW-1185">Reference proteome</keyword>
<dbReference type="AlphaFoldDB" id="A0AA88NUE1"/>
<dbReference type="InterPro" id="IPR053358">
    <property type="entry name" value="Diff-assoc_signaling"/>
</dbReference>
<accession>A0AA88NUE1</accession>
<evidence type="ECO:0000256" key="1">
    <source>
        <dbReference type="SAM" id="SignalP"/>
    </source>
</evidence>
<evidence type="ECO:0000313" key="2">
    <source>
        <dbReference type="EMBL" id="KAK2865543.1"/>
    </source>
</evidence>
<gene>
    <name evidence="2" type="ORF">Q7C36_001599</name>
</gene>
<comment type="caution">
    <text evidence="2">The sequence shown here is derived from an EMBL/GenBank/DDBJ whole genome shotgun (WGS) entry which is preliminary data.</text>
</comment>
<reference evidence="2" key="1">
    <citation type="submission" date="2023-08" db="EMBL/GenBank/DDBJ databases">
        <title>Pelteobagrus vachellii genome.</title>
        <authorList>
            <person name="Liu H."/>
        </authorList>
    </citation>
    <scope>NUCLEOTIDE SEQUENCE</scope>
    <source>
        <strain evidence="2">PRFRI_2022a</strain>
        <tissue evidence="2">Muscle</tissue>
    </source>
</reference>
<feature type="signal peptide" evidence="1">
    <location>
        <begin position="1"/>
        <end position="23"/>
    </location>
</feature>
<protein>
    <submittedName>
        <fullName evidence="2">Uncharacterized protein</fullName>
    </submittedName>
</protein>
<sequence>MKEGLKITLILMSIAFLCQLCWTQEDEDFQNHYTAQYRQLCQDACRIGFWKYYWCNTNKGWDYCSLKENTDYKGNECKDDHPCDLHCQDYYWCYTKTGSWDYCGKVTPKKEKSKQIFKGSHYLRECKDECSYDYSKSYYWCYMDDDWDYCSPTPDVTYKGELCRSNHPCDTYGHDYSWCRTDTGWDYCGIVEDIGICDAVISSKRESGNINETCFLDHNGMMIKMKWDPEAIAEGRKWSNEISQIIAQWNNSYLHKDSESNVITTDNLCLDLQGLVLRDNLPYYALQIEMNMHREEHKSSIVAEVFLPLNVIPERHFHRAIIESFCNRARVFVTLSTSSSSEDDCVLIPPEDVNLQSVKFA</sequence>